<dbReference type="PANTHER" id="PTHR43622">
    <property type="entry name" value="3-DEHYDROQUINATE SYNTHASE"/>
    <property type="match status" value="1"/>
</dbReference>
<accession>X1UTX7</accession>
<keyword evidence="2" id="KW-0456">Lyase</keyword>
<dbReference type="Gene3D" id="1.20.1090.10">
    <property type="entry name" value="Dehydroquinate synthase-like - alpha domain"/>
    <property type="match status" value="1"/>
</dbReference>
<sequence>ARISNQMGILDKNELIRLKGVVEKADLPTEMPNLKVEEIIQVMKHDKKVQQDKIRFVLLKSIGSVFITDEVSPSLVEEVLISSNEET</sequence>
<dbReference type="GO" id="GO:0009073">
    <property type="term" value="P:aromatic amino acid family biosynthetic process"/>
    <property type="evidence" value="ECO:0007669"/>
    <property type="project" value="TreeGrafter"/>
</dbReference>
<dbReference type="AlphaFoldDB" id="X1UTX7"/>
<feature type="non-terminal residue" evidence="4">
    <location>
        <position position="1"/>
    </location>
</feature>
<evidence type="ECO:0000256" key="1">
    <source>
        <dbReference type="ARBA" id="ARBA00023027"/>
    </source>
</evidence>
<dbReference type="InterPro" id="IPR056179">
    <property type="entry name" value="DHQS_C"/>
</dbReference>
<dbReference type="GO" id="GO:0003856">
    <property type="term" value="F:3-dehydroquinate synthase activity"/>
    <property type="evidence" value="ECO:0007669"/>
    <property type="project" value="TreeGrafter"/>
</dbReference>
<comment type="caution">
    <text evidence="4">The sequence shown here is derived from an EMBL/GenBank/DDBJ whole genome shotgun (WGS) entry which is preliminary data.</text>
</comment>
<gene>
    <name evidence="4" type="ORF">S12H4_61508</name>
</gene>
<dbReference type="SUPFAM" id="SSF56796">
    <property type="entry name" value="Dehydroquinate synthase-like"/>
    <property type="match status" value="1"/>
</dbReference>
<evidence type="ECO:0000256" key="2">
    <source>
        <dbReference type="ARBA" id="ARBA00023239"/>
    </source>
</evidence>
<evidence type="ECO:0000313" key="4">
    <source>
        <dbReference type="EMBL" id="GAJ20924.1"/>
    </source>
</evidence>
<feature type="domain" description="3-dehydroquinate synthase C-terminal" evidence="3">
    <location>
        <begin position="2"/>
        <end position="49"/>
    </location>
</feature>
<protein>
    <recommendedName>
        <fullName evidence="3">3-dehydroquinate synthase C-terminal domain-containing protein</fullName>
    </recommendedName>
</protein>
<dbReference type="InterPro" id="IPR050071">
    <property type="entry name" value="Dehydroquinate_synthase"/>
</dbReference>
<dbReference type="Pfam" id="PF24621">
    <property type="entry name" value="DHQS_C"/>
    <property type="match status" value="1"/>
</dbReference>
<reference evidence="4" key="1">
    <citation type="journal article" date="2014" name="Front. Microbiol.">
        <title>High frequency of phylogenetically diverse reductive dehalogenase-homologous genes in deep subseafloor sedimentary metagenomes.</title>
        <authorList>
            <person name="Kawai M."/>
            <person name="Futagami T."/>
            <person name="Toyoda A."/>
            <person name="Takaki Y."/>
            <person name="Nishi S."/>
            <person name="Hori S."/>
            <person name="Arai W."/>
            <person name="Tsubouchi T."/>
            <person name="Morono Y."/>
            <person name="Uchiyama I."/>
            <person name="Ito T."/>
            <person name="Fujiyama A."/>
            <person name="Inagaki F."/>
            <person name="Takami H."/>
        </authorList>
    </citation>
    <scope>NUCLEOTIDE SEQUENCE</scope>
    <source>
        <strain evidence="4">Expedition CK06-06</strain>
    </source>
</reference>
<dbReference type="PANTHER" id="PTHR43622:SF7">
    <property type="entry name" value="3-DEHYDROQUINATE SYNTHASE, CHLOROPLASTIC"/>
    <property type="match status" value="1"/>
</dbReference>
<proteinExistence type="predicted"/>
<evidence type="ECO:0000259" key="3">
    <source>
        <dbReference type="Pfam" id="PF24621"/>
    </source>
</evidence>
<organism evidence="4">
    <name type="scientific">marine sediment metagenome</name>
    <dbReference type="NCBI Taxonomy" id="412755"/>
    <lineage>
        <taxon>unclassified sequences</taxon>
        <taxon>metagenomes</taxon>
        <taxon>ecological metagenomes</taxon>
    </lineage>
</organism>
<dbReference type="EMBL" id="BARW01040853">
    <property type="protein sequence ID" value="GAJ20924.1"/>
    <property type="molecule type" value="Genomic_DNA"/>
</dbReference>
<keyword evidence="1" id="KW-0520">NAD</keyword>
<name>X1UTX7_9ZZZZ</name>